<dbReference type="OrthoDB" id="9794407at2"/>
<feature type="domain" description="PglD N-terminal" evidence="7">
    <location>
        <begin position="2"/>
        <end position="72"/>
    </location>
</feature>
<feature type="site" description="Increases basicity of active site His" evidence="5">
    <location>
        <position position="126"/>
    </location>
</feature>
<keyword evidence="3" id="KW-0677">Repeat</keyword>
<evidence type="ECO:0000256" key="3">
    <source>
        <dbReference type="ARBA" id="ARBA00022737"/>
    </source>
</evidence>
<keyword evidence="4" id="KW-0012">Acyltransferase</keyword>
<dbReference type="PANTHER" id="PTHR43300:SF7">
    <property type="entry name" value="UDP-N-ACETYLBACILLOSAMINE N-ACETYLTRANSFERASE"/>
    <property type="match status" value="1"/>
</dbReference>
<dbReference type="PANTHER" id="PTHR43300">
    <property type="entry name" value="ACETYLTRANSFERASE"/>
    <property type="match status" value="1"/>
</dbReference>
<evidence type="ECO:0000313" key="8">
    <source>
        <dbReference type="EMBL" id="MUP41045.1"/>
    </source>
</evidence>
<feature type="binding site" evidence="6">
    <location>
        <position position="134"/>
    </location>
    <ligand>
        <name>acetyl-CoA</name>
        <dbReference type="ChEBI" id="CHEBI:57288"/>
    </ligand>
</feature>
<dbReference type="Pfam" id="PF17836">
    <property type="entry name" value="PglD_N"/>
    <property type="match status" value="1"/>
</dbReference>
<comment type="similarity">
    <text evidence="1">Belongs to the transferase hexapeptide repeat family.</text>
</comment>
<dbReference type="InterPro" id="IPR041561">
    <property type="entry name" value="PglD_N"/>
</dbReference>
<dbReference type="SUPFAM" id="SSF51161">
    <property type="entry name" value="Trimeric LpxA-like enzymes"/>
    <property type="match status" value="1"/>
</dbReference>
<sequence length="203" mass="21483">MILYGASGHAKVLIDIAHSIGATIDFIVDDDKTKTELLGFPIVHQMNGNINNLDLVIAIGDNQTRKKIADQINNPINKALIHENARVSIDTRIDEGSVVMSNSVINPSVSIGRHCIINTSAVIEHDSQISDFAHISPGAIITGNVKIGEGTQVGAGATIIPGVEIGKWVTIGAGAVVLKNIPDYAVVVGTPGRIIKFNNSHDE</sequence>
<gene>
    <name evidence="8" type="ORF">FLP08_00520</name>
</gene>
<name>A0A7M3SWR4_9FLAO</name>
<evidence type="ECO:0000256" key="2">
    <source>
        <dbReference type="ARBA" id="ARBA00022679"/>
    </source>
</evidence>
<dbReference type="Gene3D" id="2.160.10.10">
    <property type="entry name" value="Hexapeptide repeat proteins"/>
    <property type="match status" value="1"/>
</dbReference>
<proteinExistence type="inferred from homology"/>
<accession>A0A7M3SWR4</accession>
<dbReference type="Proteomes" id="UP000460416">
    <property type="component" value="Unassembled WGS sequence"/>
</dbReference>
<dbReference type="RefSeq" id="WP_156272952.1">
    <property type="nucleotide sequence ID" value="NZ_BAABGI010000002.1"/>
</dbReference>
<dbReference type="AlphaFoldDB" id="A0A7M3SWR4"/>
<dbReference type="NCBIfam" id="TIGR03570">
    <property type="entry name" value="NeuD_NnaD"/>
    <property type="match status" value="1"/>
</dbReference>
<dbReference type="InterPro" id="IPR011004">
    <property type="entry name" value="Trimer_LpxA-like_sf"/>
</dbReference>
<evidence type="ECO:0000313" key="9">
    <source>
        <dbReference type="Proteomes" id="UP000460416"/>
    </source>
</evidence>
<keyword evidence="2 8" id="KW-0808">Transferase</keyword>
<reference evidence="8 9" key="1">
    <citation type="submission" date="2019-07" db="EMBL/GenBank/DDBJ databases">
        <title>Gramella aestuarii sp. nov., isolated from a tidal flat, and emended description of Gramella echinicola.</title>
        <authorList>
            <person name="Liu L."/>
        </authorList>
    </citation>
    <scope>NUCLEOTIDE SEQUENCE [LARGE SCALE GENOMIC DNA]</scope>
    <source>
        <strain evidence="8 9">BS12</strain>
    </source>
</reference>
<dbReference type="Gene3D" id="3.40.50.20">
    <property type="match status" value="1"/>
</dbReference>
<comment type="caution">
    <text evidence="8">The sequence shown here is derived from an EMBL/GenBank/DDBJ whole genome shotgun (WGS) entry which is preliminary data.</text>
</comment>
<dbReference type="GO" id="GO:0016746">
    <property type="term" value="F:acyltransferase activity"/>
    <property type="evidence" value="ECO:0007669"/>
    <property type="project" value="UniProtKB-KW"/>
</dbReference>
<dbReference type="Pfam" id="PF00132">
    <property type="entry name" value="Hexapep"/>
    <property type="match status" value="2"/>
</dbReference>
<evidence type="ECO:0000256" key="1">
    <source>
        <dbReference type="ARBA" id="ARBA00007274"/>
    </source>
</evidence>
<dbReference type="InterPro" id="IPR020019">
    <property type="entry name" value="AcTrfase_PglD-like"/>
</dbReference>
<dbReference type="InterPro" id="IPR018357">
    <property type="entry name" value="Hexapep_transf_CS"/>
</dbReference>
<feature type="binding site" evidence="6">
    <location>
        <begin position="7"/>
        <end position="9"/>
    </location>
    <ligand>
        <name>substrate</name>
    </ligand>
</feature>
<protein>
    <submittedName>
        <fullName evidence="8">Acetyltransferase</fullName>
    </submittedName>
</protein>
<organism evidence="8 9">
    <name type="scientific">Christiangramia aestuarii</name>
    <dbReference type="NCBI Taxonomy" id="1028746"/>
    <lineage>
        <taxon>Bacteria</taxon>
        <taxon>Pseudomonadati</taxon>
        <taxon>Bacteroidota</taxon>
        <taxon>Flavobacteriia</taxon>
        <taxon>Flavobacteriales</taxon>
        <taxon>Flavobacteriaceae</taxon>
        <taxon>Christiangramia</taxon>
    </lineage>
</organism>
<dbReference type="EMBL" id="VJVW01000001">
    <property type="protein sequence ID" value="MUP41045.1"/>
    <property type="molecule type" value="Genomic_DNA"/>
</dbReference>
<evidence type="ECO:0000256" key="5">
    <source>
        <dbReference type="PIRSR" id="PIRSR620019-1"/>
    </source>
</evidence>
<evidence type="ECO:0000259" key="7">
    <source>
        <dbReference type="Pfam" id="PF17836"/>
    </source>
</evidence>
<dbReference type="InterPro" id="IPR001451">
    <property type="entry name" value="Hexapep"/>
</dbReference>
<feature type="binding site" evidence="6">
    <location>
        <position position="60"/>
    </location>
    <ligand>
        <name>substrate</name>
    </ligand>
</feature>
<feature type="active site" description="Proton acceptor" evidence="5">
    <location>
        <position position="125"/>
    </location>
</feature>
<dbReference type="PROSITE" id="PS00101">
    <property type="entry name" value="HEXAPEP_TRANSFERASES"/>
    <property type="match status" value="1"/>
</dbReference>
<keyword evidence="9" id="KW-1185">Reference proteome</keyword>
<dbReference type="InterPro" id="IPR050179">
    <property type="entry name" value="Trans_hexapeptide_repeat"/>
</dbReference>
<dbReference type="CDD" id="cd03360">
    <property type="entry name" value="LbH_AT_putative"/>
    <property type="match status" value="1"/>
</dbReference>
<evidence type="ECO:0000256" key="6">
    <source>
        <dbReference type="PIRSR" id="PIRSR620019-2"/>
    </source>
</evidence>
<evidence type="ECO:0000256" key="4">
    <source>
        <dbReference type="ARBA" id="ARBA00023315"/>
    </source>
</evidence>